<dbReference type="Gene3D" id="2.40.128.110">
    <property type="entry name" value="Lipid/polyisoprenoid-binding, YceI-like"/>
    <property type="match status" value="1"/>
</dbReference>
<dbReference type="Pfam" id="PF04264">
    <property type="entry name" value="YceI"/>
    <property type="match status" value="1"/>
</dbReference>
<dbReference type="EMBL" id="BJLP01000019">
    <property type="protein sequence ID" value="GEA80955.1"/>
    <property type="molecule type" value="Genomic_DNA"/>
</dbReference>
<dbReference type="RefSeq" id="WP_141319840.1">
    <property type="nucleotide sequence ID" value="NZ_BJLP01000019.1"/>
</dbReference>
<dbReference type="SMART" id="SM00867">
    <property type="entry name" value="YceI"/>
    <property type="match status" value="1"/>
</dbReference>
<dbReference type="InterPro" id="IPR007372">
    <property type="entry name" value="Lipid/polyisoprenoid-bd_YceI"/>
</dbReference>
<feature type="domain" description="Lipid/polyisoprenoid-binding YceI-like" evidence="2">
    <location>
        <begin position="17"/>
        <end position="184"/>
    </location>
</feature>
<evidence type="ECO:0000256" key="1">
    <source>
        <dbReference type="ARBA" id="ARBA00008812"/>
    </source>
</evidence>
<name>A0A4Y3KD66_CELUD</name>
<protein>
    <recommendedName>
        <fullName evidence="2">Lipid/polyisoprenoid-binding YceI-like domain-containing protein</fullName>
    </recommendedName>
</protein>
<dbReference type="AlphaFoldDB" id="A0A4Y3KD66"/>
<keyword evidence="4" id="KW-1185">Reference proteome</keyword>
<dbReference type="SUPFAM" id="SSF101874">
    <property type="entry name" value="YceI-like"/>
    <property type="match status" value="1"/>
</dbReference>
<comment type="caution">
    <text evidence="3">The sequence shown here is derived from an EMBL/GenBank/DDBJ whole genome shotgun (WGS) entry which is preliminary data.</text>
</comment>
<reference evidence="3 4" key="1">
    <citation type="submission" date="2019-06" db="EMBL/GenBank/DDBJ databases">
        <title>Whole genome shotgun sequence of Cellulomonas uda NBRC 3747.</title>
        <authorList>
            <person name="Hosoyama A."/>
            <person name="Uohara A."/>
            <person name="Ohji S."/>
            <person name="Ichikawa N."/>
        </authorList>
    </citation>
    <scope>NUCLEOTIDE SEQUENCE [LARGE SCALE GENOMIC DNA]</scope>
    <source>
        <strain evidence="3 4">NBRC 3747</strain>
    </source>
</reference>
<comment type="similarity">
    <text evidence="1">Belongs to the UPF0312 family.</text>
</comment>
<gene>
    <name evidence="3" type="ORF">CUD01_13990</name>
</gene>
<evidence type="ECO:0000313" key="3">
    <source>
        <dbReference type="EMBL" id="GEA80955.1"/>
    </source>
</evidence>
<organism evidence="3 4">
    <name type="scientific">Cellulomonas uda</name>
    <dbReference type="NCBI Taxonomy" id="1714"/>
    <lineage>
        <taxon>Bacteria</taxon>
        <taxon>Bacillati</taxon>
        <taxon>Actinomycetota</taxon>
        <taxon>Actinomycetes</taxon>
        <taxon>Micrococcales</taxon>
        <taxon>Cellulomonadaceae</taxon>
        <taxon>Cellulomonas</taxon>
    </lineage>
</organism>
<dbReference type="InterPro" id="IPR036761">
    <property type="entry name" value="TTHA0802/YceI-like_sf"/>
</dbReference>
<dbReference type="PANTHER" id="PTHR34406:SF1">
    <property type="entry name" value="PROTEIN YCEI"/>
    <property type="match status" value="1"/>
</dbReference>
<accession>A0A4Y3KD66</accession>
<dbReference type="PANTHER" id="PTHR34406">
    <property type="entry name" value="PROTEIN YCEI"/>
    <property type="match status" value="1"/>
</dbReference>
<dbReference type="Proteomes" id="UP000315842">
    <property type="component" value="Unassembled WGS sequence"/>
</dbReference>
<evidence type="ECO:0000313" key="4">
    <source>
        <dbReference type="Proteomes" id="UP000315842"/>
    </source>
</evidence>
<evidence type="ECO:0000259" key="2">
    <source>
        <dbReference type="SMART" id="SM00867"/>
    </source>
</evidence>
<proteinExistence type="inferred from homology"/>
<sequence>MSATTTTALPAGLTTGTWAIDASHTEAAFSVRHAGISKVRGTVAVTGGTITVGEDLASTSVTATLDPSTVSTGDANRDGHLKSGDFFDVEAFGEWSFTSTAIRAEGDAYVIAGDLTIHGETRPVELATEFNGVAVDPFGNTRAGFESSVTISRKEFGLTWNAALEAGGVLVSDKVTITLDVSAIKQA</sequence>